<feature type="binding site" evidence="18">
    <location>
        <begin position="106"/>
        <end position="110"/>
    </location>
    <ligand>
        <name>NAD(+)</name>
        <dbReference type="ChEBI" id="CHEBI:57540"/>
    </ligand>
</feature>
<keyword evidence="14 18" id="KW-0520">NAD</keyword>
<evidence type="ECO:0000256" key="9">
    <source>
        <dbReference type="ARBA" id="ARBA00022490"/>
    </source>
</evidence>
<dbReference type="SUPFAM" id="SSF56796">
    <property type="entry name" value="Dehydroquinate synthase-like"/>
    <property type="match status" value="1"/>
</dbReference>
<evidence type="ECO:0000256" key="6">
    <source>
        <dbReference type="ARBA" id="ARBA00005412"/>
    </source>
</evidence>
<comment type="subcellular location">
    <subcellularLocation>
        <location evidence="4 18">Cytoplasm</location>
    </subcellularLocation>
</comment>
<keyword evidence="12 18" id="KW-0547">Nucleotide-binding</keyword>
<evidence type="ECO:0000256" key="11">
    <source>
        <dbReference type="ARBA" id="ARBA00022723"/>
    </source>
</evidence>
<keyword evidence="16 18" id="KW-0456">Lyase</keyword>
<dbReference type="InterPro" id="IPR056179">
    <property type="entry name" value="DHQS_C"/>
</dbReference>
<dbReference type="GO" id="GO:0008652">
    <property type="term" value="P:amino acid biosynthetic process"/>
    <property type="evidence" value="ECO:0007669"/>
    <property type="project" value="UniProtKB-KW"/>
</dbReference>
<evidence type="ECO:0000256" key="4">
    <source>
        <dbReference type="ARBA" id="ARBA00004496"/>
    </source>
</evidence>
<dbReference type="EMBL" id="CP028519">
    <property type="protein sequence ID" value="AVY94140.1"/>
    <property type="molecule type" value="Genomic_DNA"/>
</dbReference>
<evidence type="ECO:0000313" key="21">
    <source>
        <dbReference type="EMBL" id="AVY94140.1"/>
    </source>
</evidence>
<comment type="function">
    <text evidence="3 18">Catalyzes the conversion of 3-deoxy-D-arabino-heptulosonate 7-phosphate (DAHP) to dehydroquinate (DHQ).</text>
</comment>
<evidence type="ECO:0000256" key="7">
    <source>
        <dbReference type="ARBA" id="ARBA00013031"/>
    </source>
</evidence>
<evidence type="ECO:0000256" key="13">
    <source>
        <dbReference type="ARBA" id="ARBA00022833"/>
    </source>
</evidence>
<name>A0A2S0P9S1_9NEIS</name>
<keyword evidence="9 18" id="KW-0963">Cytoplasm</keyword>
<feature type="domain" description="3-dehydroquinate synthase N-terminal" evidence="19">
    <location>
        <begin position="68"/>
        <end position="180"/>
    </location>
</feature>
<dbReference type="HAMAP" id="MF_00110">
    <property type="entry name" value="DHQ_synthase"/>
    <property type="match status" value="1"/>
</dbReference>
<dbReference type="GO" id="GO:0003856">
    <property type="term" value="F:3-dehydroquinate synthase activity"/>
    <property type="evidence" value="ECO:0007669"/>
    <property type="project" value="UniProtKB-UniRule"/>
</dbReference>
<dbReference type="Gene3D" id="1.20.1090.10">
    <property type="entry name" value="Dehydroquinate synthase-like - alpha domain"/>
    <property type="match status" value="1"/>
</dbReference>
<evidence type="ECO:0000256" key="8">
    <source>
        <dbReference type="ARBA" id="ARBA00017684"/>
    </source>
</evidence>
<dbReference type="GO" id="GO:0009423">
    <property type="term" value="P:chorismate biosynthetic process"/>
    <property type="evidence" value="ECO:0007669"/>
    <property type="project" value="UniProtKB-UniRule"/>
</dbReference>
<feature type="binding site" evidence="18">
    <location>
        <position position="152"/>
    </location>
    <ligand>
        <name>NAD(+)</name>
        <dbReference type="ChEBI" id="CHEBI:57540"/>
    </ligand>
</feature>
<accession>A0A2S0P9S1</accession>
<keyword evidence="15 18" id="KW-0057">Aromatic amino acid biosynthesis</keyword>
<proteinExistence type="inferred from homology"/>
<evidence type="ECO:0000256" key="16">
    <source>
        <dbReference type="ARBA" id="ARBA00023239"/>
    </source>
</evidence>
<dbReference type="PANTHER" id="PTHR43622:SF7">
    <property type="entry name" value="3-DEHYDROQUINATE SYNTHASE, CHLOROPLASTIC"/>
    <property type="match status" value="1"/>
</dbReference>
<evidence type="ECO:0000259" key="19">
    <source>
        <dbReference type="Pfam" id="PF01761"/>
    </source>
</evidence>
<dbReference type="UniPathway" id="UPA00053">
    <property type="reaction ID" value="UER00085"/>
</dbReference>
<comment type="similarity">
    <text evidence="6 18">Belongs to the sugar phosphate cyclases superfamily. Dehydroquinate synthase family.</text>
</comment>
<dbReference type="NCBIfam" id="TIGR01357">
    <property type="entry name" value="aroB"/>
    <property type="match status" value="1"/>
</dbReference>
<evidence type="ECO:0000256" key="2">
    <source>
        <dbReference type="ARBA" id="ARBA00001911"/>
    </source>
</evidence>
<dbReference type="GO" id="GO:0009073">
    <property type="term" value="P:aromatic amino acid family biosynthetic process"/>
    <property type="evidence" value="ECO:0007669"/>
    <property type="project" value="UniProtKB-KW"/>
</dbReference>
<evidence type="ECO:0000256" key="5">
    <source>
        <dbReference type="ARBA" id="ARBA00004661"/>
    </source>
</evidence>
<evidence type="ECO:0000256" key="10">
    <source>
        <dbReference type="ARBA" id="ARBA00022605"/>
    </source>
</evidence>
<feature type="binding site" evidence="18">
    <location>
        <begin position="72"/>
        <end position="77"/>
    </location>
    <ligand>
        <name>NAD(+)</name>
        <dbReference type="ChEBI" id="CHEBI:57540"/>
    </ligand>
</feature>
<feature type="domain" description="3-dehydroquinate synthase C-terminal" evidence="20">
    <location>
        <begin position="182"/>
        <end position="325"/>
    </location>
</feature>
<dbReference type="InterPro" id="IPR050071">
    <property type="entry name" value="Dehydroquinate_synthase"/>
</dbReference>
<feature type="binding site" evidence="18">
    <location>
        <position position="248"/>
    </location>
    <ligand>
        <name>Zn(2+)</name>
        <dbReference type="ChEBI" id="CHEBI:29105"/>
    </ligand>
</feature>
<evidence type="ECO:0000256" key="17">
    <source>
        <dbReference type="ARBA" id="ARBA00023285"/>
    </source>
</evidence>
<dbReference type="PIRSF" id="PIRSF001455">
    <property type="entry name" value="DHQ_synth"/>
    <property type="match status" value="1"/>
</dbReference>
<comment type="pathway">
    <text evidence="5 18">Metabolic intermediate biosynthesis; chorismate biosynthesis; chorismate from D-erythrose 4-phosphate and phosphoenolpyruvate: step 2/7.</text>
</comment>
<gene>
    <name evidence="18" type="primary">aroB</name>
    <name evidence="21" type="ORF">DAI18_08850</name>
</gene>
<dbReference type="Pfam" id="PF01761">
    <property type="entry name" value="DHQ_synthase"/>
    <property type="match status" value="1"/>
</dbReference>
<dbReference type="InterPro" id="IPR030960">
    <property type="entry name" value="DHQS/DOIS_N"/>
</dbReference>
<dbReference type="OrthoDB" id="9806583at2"/>
<keyword evidence="13 18" id="KW-0862">Zinc</keyword>
<keyword evidence="10 18" id="KW-0028">Amino-acid biosynthesis</keyword>
<evidence type="ECO:0000313" key="22">
    <source>
        <dbReference type="Proteomes" id="UP000244173"/>
    </source>
</evidence>
<dbReference type="GO" id="GO:0000166">
    <property type="term" value="F:nucleotide binding"/>
    <property type="evidence" value="ECO:0007669"/>
    <property type="project" value="UniProtKB-KW"/>
</dbReference>
<comment type="cofactor">
    <cofactor evidence="2 18">
        <name>NAD(+)</name>
        <dbReference type="ChEBI" id="CHEBI:57540"/>
    </cofactor>
</comment>
<dbReference type="STRING" id="1122240.GCA_000620105_03406"/>
<dbReference type="Pfam" id="PF24621">
    <property type="entry name" value="DHQS_C"/>
    <property type="match status" value="1"/>
</dbReference>
<dbReference type="InterPro" id="IPR016037">
    <property type="entry name" value="DHQ_synth_AroB"/>
</dbReference>
<dbReference type="CDD" id="cd08195">
    <property type="entry name" value="DHQS"/>
    <property type="match status" value="1"/>
</dbReference>
<organism evidence="21 22">
    <name type="scientific">Microvirgula aerodenitrificans</name>
    <dbReference type="NCBI Taxonomy" id="57480"/>
    <lineage>
        <taxon>Bacteria</taxon>
        <taxon>Pseudomonadati</taxon>
        <taxon>Pseudomonadota</taxon>
        <taxon>Betaproteobacteria</taxon>
        <taxon>Neisseriales</taxon>
        <taxon>Aquaspirillaceae</taxon>
        <taxon>Microvirgula</taxon>
    </lineage>
</organism>
<comment type="catalytic activity">
    <reaction evidence="1 18">
        <text>7-phospho-2-dehydro-3-deoxy-D-arabino-heptonate = 3-dehydroquinate + phosphate</text>
        <dbReference type="Rhea" id="RHEA:21968"/>
        <dbReference type="ChEBI" id="CHEBI:32364"/>
        <dbReference type="ChEBI" id="CHEBI:43474"/>
        <dbReference type="ChEBI" id="CHEBI:58394"/>
        <dbReference type="EC" id="4.2.3.4"/>
    </reaction>
</comment>
<sequence>MITLDLTLPDCRYPIHIGRGLLDRAGELMAPVLPQPRALIVTNDVVAPLYLARLEASLAAAGIQTRAVVLPDGESHKDWQTLNLIFDALIDMRAERKTTLVALGGGVVGDMTGFAAACWQRGAPFVQVPTTLLAQVDSSVGGKTAINHPAGKNMIGAFWQPRLVLADIALLDSLPPRELSAGLAEVFKYGLIGDAGFFDWCEAQAAALMARDADALIHAVRRSCEMKADIVGQDEKEQGVRALLNLGHTFGHAIEAGLGFGVWLHGEAVAAGMLLAADLAAQLGRQSAGELDRIEALLAAVQLPVRAPDLGLDAWLSLMGHDKKVDGGHLRFVVPDGIGRASVESDVDADALARVLGGRFIAR</sequence>
<keyword evidence="17 18" id="KW-0170">Cobalt</keyword>
<evidence type="ECO:0000256" key="1">
    <source>
        <dbReference type="ARBA" id="ARBA00001393"/>
    </source>
</evidence>
<dbReference type="RefSeq" id="WP_028500229.1">
    <property type="nucleotide sequence ID" value="NZ_CP028519.1"/>
</dbReference>
<dbReference type="InterPro" id="IPR030963">
    <property type="entry name" value="DHQ_synth_fam"/>
</dbReference>
<evidence type="ECO:0000256" key="3">
    <source>
        <dbReference type="ARBA" id="ARBA00003485"/>
    </source>
</evidence>
<reference evidence="21 22" key="1">
    <citation type="submission" date="2018-04" db="EMBL/GenBank/DDBJ databases">
        <title>Denitrifier Microvirgula.</title>
        <authorList>
            <person name="Anderson E."/>
            <person name="Jang J."/>
            <person name="Ishii S."/>
        </authorList>
    </citation>
    <scope>NUCLEOTIDE SEQUENCE [LARGE SCALE GENOMIC DNA]</scope>
    <source>
        <strain evidence="21 22">BE2.4</strain>
    </source>
</reference>
<dbReference type="GO" id="GO:0005737">
    <property type="term" value="C:cytoplasm"/>
    <property type="evidence" value="ECO:0007669"/>
    <property type="project" value="UniProtKB-SubCell"/>
</dbReference>
<feature type="binding site" evidence="18">
    <location>
        <position position="143"/>
    </location>
    <ligand>
        <name>NAD(+)</name>
        <dbReference type="ChEBI" id="CHEBI:57540"/>
    </ligand>
</feature>
<protein>
    <recommendedName>
        <fullName evidence="8 18">3-dehydroquinate synthase</fullName>
        <shortName evidence="18">DHQS</shortName>
        <ecNumber evidence="7 18">4.2.3.4</ecNumber>
    </recommendedName>
</protein>
<dbReference type="Gene3D" id="3.40.50.1970">
    <property type="match status" value="1"/>
</dbReference>
<dbReference type="GO" id="GO:0046872">
    <property type="term" value="F:metal ion binding"/>
    <property type="evidence" value="ECO:0007669"/>
    <property type="project" value="UniProtKB-KW"/>
</dbReference>
<keyword evidence="22" id="KW-1185">Reference proteome</keyword>
<comment type="cofactor">
    <cofactor evidence="18">
        <name>Co(2+)</name>
        <dbReference type="ChEBI" id="CHEBI:48828"/>
    </cofactor>
    <cofactor evidence="18">
        <name>Zn(2+)</name>
        <dbReference type="ChEBI" id="CHEBI:29105"/>
    </cofactor>
    <text evidence="18">Binds 1 divalent metal cation per subunit. Can use either Co(2+) or Zn(2+).</text>
</comment>
<feature type="binding site" evidence="18">
    <location>
        <begin position="130"/>
        <end position="131"/>
    </location>
    <ligand>
        <name>NAD(+)</name>
        <dbReference type="ChEBI" id="CHEBI:57540"/>
    </ligand>
</feature>
<dbReference type="PANTHER" id="PTHR43622">
    <property type="entry name" value="3-DEHYDROQUINATE SYNTHASE"/>
    <property type="match status" value="1"/>
</dbReference>
<dbReference type="AlphaFoldDB" id="A0A2S0P9S1"/>
<evidence type="ECO:0000256" key="14">
    <source>
        <dbReference type="ARBA" id="ARBA00023027"/>
    </source>
</evidence>
<evidence type="ECO:0000256" key="15">
    <source>
        <dbReference type="ARBA" id="ARBA00023141"/>
    </source>
</evidence>
<feature type="binding site" evidence="18">
    <location>
        <position position="265"/>
    </location>
    <ligand>
        <name>Zn(2+)</name>
        <dbReference type="ChEBI" id="CHEBI:29105"/>
    </ligand>
</feature>
<dbReference type="Proteomes" id="UP000244173">
    <property type="component" value="Chromosome"/>
</dbReference>
<evidence type="ECO:0000259" key="20">
    <source>
        <dbReference type="Pfam" id="PF24621"/>
    </source>
</evidence>
<feature type="binding site" evidence="18">
    <location>
        <position position="185"/>
    </location>
    <ligand>
        <name>Zn(2+)</name>
        <dbReference type="ChEBI" id="CHEBI:29105"/>
    </ligand>
</feature>
<comment type="caution">
    <text evidence="18">Lacks conserved residue(s) required for the propagation of feature annotation.</text>
</comment>
<dbReference type="KEGG" id="maer:DAI18_08850"/>
<evidence type="ECO:0000256" key="18">
    <source>
        <dbReference type="HAMAP-Rule" id="MF_00110"/>
    </source>
</evidence>
<evidence type="ECO:0000256" key="12">
    <source>
        <dbReference type="ARBA" id="ARBA00022741"/>
    </source>
</evidence>
<dbReference type="EC" id="4.2.3.4" evidence="7 18"/>
<keyword evidence="11 18" id="KW-0479">Metal-binding</keyword>
<dbReference type="FunFam" id="3.40.50.1970:FF:000001">
    <property type="entry name" value="3-dehydroquinate synthase"/>
    <property type="match status" value="1"/>
</dbReference>